<protein>
    <submittedName>
        <fullName evidence="1">Unannotated protein</fullName>
    </submittedName>
</protein>
<dbReference type="AlphaFoldDB" id="A0A6J7LAE8"/>
<gene>
    <name evidence="1" type="ORF">UFOPK3564_04195</name>
</gene>
<proteinExistence type="predicted"/>
<sequence length="72" mass="7790">MEPLTSFPQTELRLRAEVVLVELDRLHTEWAAGRTPSSAELVAVADDLAALRDTVEFSAVMAAFDGPAYEAA</sequence>
<accession>A0A6J7LAE8</accession>
<dbReference type="EMBL" id="CAFBMK010000528">
    <property type="protein sequence ID" value="CAB4963109.1"/>
    <property type="molecule type" value="Genomic_DNA"/>
</dbReference>
<name>A0A6J7LAE8_9ZZZZ</name>
<organism evidence="1">
    <name type="scientific">freshwater metagenome</name>
    <dbReference type="NCBI Taxonomy" id="449393"/>
    <lineage>
        <taxon>unclassified sequences</taxon>
        <taxon>metagenomes</taxon>
        <taxon>ecological metagenomes</taxon>
    </lineage>
</organism>
<evidence type="ECO:0000313" key="1">
    <source>
        <dbReference type="EMBL" id="CAB4963109.1"/>
    </source>
</evidence>
<reference evidence="1" key="1">
    <citation type="submission" date="2020-05" db="EMBL/GenBank/DDBJ databases">
        <authorList>
            <person name="Chiriac C."/>
            <person name="Salcher M."/>
            <person name="Ghai R."/>
            <person name="Kavagutti S V."/>
        </authorList>
    </citation>
    <scope>NUCLEOTIDE SEQUENCE</scope>
</reference>